<dbReference type="AlphaFoldDB" id="A0A2D4Q0F4"/>
<dbReference type="EMBL" id="IACN01104917">
    <property type="protein sequence ID" value="LAB63684.1"/>
    <property type="molecule type" value="Transcribed_RNA"/>
</dbReference>
<reference evidence="1" key="2">
    <citation type="submission" date="2017-11" db="EMBL/GenBank/DDBJ databases">
        <title>Coralsnake Venomics: Analyses of Venom Gland Transcriptomes and Proteomes of Six Brazilian Taxa.</title>
        <authorList>
            <person name="Aird S.D."/>
            <person name="Jorge da Silva N."/>
            <person name="Qiu L."/>
            <person name="Villar-Briones A."/>
            <person name="Aparecida-Saddi V."/>
            <person name="Campos-Telles M.P."/>
            <person name="Grau M."/>
            <person name="Mikheyev A.S."/>
        </authorList>
    </citation>
    <scope>NUCLEOTIDE SEQUENCE</scope>
    <source>
        <tissue evidence="1">Venom_gland</tissue>
    </source>
</reference>
<name>A0A2D4Q0F4_MICSU</name>
<proteinExistence type="predicted"/>
<organism evidence="1">
    <name type="scientific">Micrurus surinamensis</name>
    <name type="common">Surinam coral snake</name>
    <dbReference type="NCBI Taxonomy" id="129470"/>
    <lineage>
        <taxon>Eukaryota</taxon>
        <taxon>Metazoa</taxon>
        <taxon>Chordata</taxon>
        <taxon>Craniata</taxon>
        <taxon>Vertebrata</taxon>
        <taxon>Euteleostomi</taxon>
        <taxon>Lepidosauria</taxon>
        <taxon>Squamata</taxon>
        <taxon>Bifurcata</taxon>
        <taxon>Unidentata</taxon>
        <taxon>Episquamata</taxon>
        <taxon>Toxicofera</taxon>
        <taxon>Serpentes</taxon>
        <taxon>Colubroidea</taxon>
        <taxon>Elapidae</taxon>
        <taxon>Elapinae</taxon>
        <taxon>Micrurus</taxon>
    </lineage>
</organism>
<evidence type="ECO:0000313" key="1">
    <source>
        <dbReference type="EMBL" id="LAB63684.1"/>
    </source>
</evidence>
<protein>
    <submittedName>
        <fullName evidence="1">Uncharacterized protein</fullName>
    </submittedName>
</protein>
<sequence length="140" mass="16348">MFSHQSLPFRFIMALHPSCEEEKKERGNKEQNNSNGDGQHAFLLQQTLLKCCKTCGSNAFWKWWVWGKQEYNKVIFFLFFSLSHLRLNWTQVVYCGTGHVRESVWQTVTADALRTFTVMFPLIGLMSSCIFHFSYHALGN</sequence>
<reference evidence="1" key="1">
    <citation type="submission" date="2017-07" db="EMBL/GenBank/DDBJ databases">
        <authorList>
            <person name="Mikheyev A."/>
            <person name="Grau M."/>
        </authorList>
    </citation>
    <scope>NUCLEOTIDE SEQUENCE</scope>
    <source>
        <tissue evidence="1">Venom_gland</tissue>
    </source>
</reference>
<accession>A0A2D4Q0F4</accession>